<reference evidence="1 2" key="1">
    <citation type="submission" date="2020-06" db="EMBL/GenBank/DDBJ databases">
        <authorList>
            <person name="Li R."/>
            <person name="Bekaert M."/>
        </authorList>
    </citation>
    <scope>NUCLEOTIDE SEQUENCE [LARGE SCALE GENOMIC DNA]</scope>
    <source>
        <strain evidence="2">wild</strain>
    </source>
</reference>
<gene>
    <name evidence="1" type="ORF">MCOR_41969</name>
</gene>
<sequence length="197" mass="22546">MFSIDHSNWIDPRGKCLYEHLVQVVGSEIDIRKRQRSYIIQDRIVNSSGLSNRIQIFSGSLAEGFDSPGSDMDAMYVMTNCTVIHNVKDIKNPNDRNMLVMETDLDHPGFARLRKVSAHNIVSLRKQRGRCSPSTYTGTELYLSIQAFLDSIMRCYTNMQPCIHGPCISNKDQTVDFAYCIRSKYLPYNAISWATRH</sequence>
<protein>
    <submittedName>
        <fullName evidence="1">Uncharacterized protein</fullName>
    </submittedName>
</protein>
<dbReference type="EMBL" id="CACVKT020007569">
    <property type="protein sequence ID" value="CAC5408590.1"/>
    <property type="molecule type" value="Genomic_DNA"/>
</dbReference>
<evidence type="ECO:0000313" key="2">
    <source>
        <dbReference type="Proteomes" id="UP000507470"/>
    </source>
</evidence>
<proteinExistence type="predicted"/>
<name>A0A6J8DNV8_MYTCO</name>
<organism evidence="1 2">
    <name type="scientific">Mytilus coruscus</name>
    <name type="common">Sea mussel</name>
    <dbReference type="NCBI Taxonomy" id="42192"/>
    <lineage>
        <taxon>Eukaryota</taxon>
        <taxon>Metazoa</taxon>
        <taxon>Spiralia</taxon>
        <taxon>Lophotrochozoa</taxon>
        <taxon>Mollusca</taxon>
        <taxon>Bivalvia</taxon>
        <taxon>Autobranchia</taxon>
        <taxon>Pteriomorphia</taxon>
        <taxon>Mytilida</taxon>
        <taxon>Mytiloidea</taxon>
        <taxon>Mytilidae</taxon>
        <taxon>Mytilinae</taxon>
        <taxon>Mytilus</taxon>
    </lineage>
</organism>
<dbReference type="AlphaFoldDB" id="A0A6J8DNV8"/>
<evidence type="ECO:0000313" key="1">
    <source>
        <dbReference type="EMBL" id="CAC5408590.1"/>
    </source>
</evidence>
<keyword evidence="2" id="KW-1185">Reference proteome</keyword>
<dbReference type="Proteomes" id="UP000507470">
    <property type="component" value="Unassembled WGS sequence"/>
</dbReference>
<accession>A0A6J8DNV8</accession>